<dbReference type="FunFam" id="3.40.1410.10:FF:000008">
    <property type="entry name" value="Transcriptional regulator, GntR family"/>
    <property type="match status" value="1"/>
</dbReference>
<dbReference type="PRINTS" id="PR00035">
    <property type="entry name" value="HTHGNTR"/>
</dbReference>
<evidence type="ECO:0000256" key="3">
    <source>
        <dbReference type="ARBA" id="ARBA00023125"/>
    </source>
</evidence>
<dbReference type="SUPFAM" id="SSF64288">
    <property type="entry name" value="Chorismate lyase-like"/>
    <property type="match status" value="1"/>
</dbReference>
<dbReference type="GO" id="GO:0045892">
    <property type="term" value="P:negative regulation of DNA-templated transcription"/>
    <property type="evidence" value="ECO:0007669"/>
    <property type="project" value="TreeGrafter"/>
</dbReference>
<dbReference type="PANTHER" id="PTHR44846:SF5">
    <property type="entry name" value="HTH-TYPE TRANSCRIPTIONAL REGULATOR GMUR"/>
    <property type="match status" value="1"/>
</dbReference>
<dbReference type="InterPro" id="IPR011663">
    <property type="entry name" value="UTRA"/>
</dbReference>
<accession>A0A3D4S7D3</accession>
<name>A0A3D4S7D3_9ENTE</name>
<dbReference type="Pfam" id="PF07702">
    <property type="entry name" value="UTRA"/>
    <property type="match status" value="1"/>
</dbReference>
<keyword evidence="1" id="KW-0678">Repressor</keyword>
<dbReference type="STRING" id="1121105.GCA_000421665_01964"/>
<evidence type="ECO:0000256" key="2">
    <source>
        <dbReference type="ARBA" id="ARBA00023015"/>
    </source>
</evidence>
<dbReference type="SMART" id="SM00866">
    <property type="entry name" value="UTRA"/>
    <property type="match status" value="1"/>
</dbReference>
<dbReference type="InterPro" id="IPR028978">
    <property type="entry name" value="Chorismate_lyase_/UTRA_dom_sf"/>
</dbReference>
<dbReference type="Gene3D" id="3.40.1410.10">
    <property type="entry name" value="Chorismate lyase-like"/>
    <property type="match status" value="1"/>
</dbReference>
<keyword evidence="4" id="KW-0804">Transcription</keyword>
<reference evidence="6 7" key="1">
    <citation type="journal article" date="2018" name="Nat. Biotechnol.">
        <title>A standardized bacterial taxonomy based on genome phylogeny substantially revises the tree of life.</title>
        <authorList>
            <person name="Parks D.H."/>
            <person name="Chuvochina M."/>
            <person name="Waite D.W."/>
            <person name="Rinke C."/>
            <person name="Skarshewski A."/>
            <person name="Chaumeil P.A."/>
            <person name="Hugenholtz P."/>
        </authorList>
    </citation>
    <scope>NUCLEOTIDE SEQUENCE [LARGE SCALE GENOMIC DNA]</scope>
    <source>
        <strain evidence="6">UBA11306</strain>
    </source>
</reference>
<dbReference type="InterPro" id="IPR050679">
    <property type="entry name" value="Bact_HTH_transcr_reg"/>
</dbReference>
<proteinExistence type="predicted"/>
<evidence type="ECO:0000313" key="6">
    <source>
        <dbReference type="EMBL" id="HCS93861.1"/>
    </source>
</evidence>
<dbReference type="GO" id="GO:0003700">
    <property type="term" value="F:DNA-binding transcription factor activity"/>
    <property type="evidence" value="ECO:0007669"/>
    <property type="project" value="InterPro"/>
</dbReference>
<dbReference type="AlphaFoldDB" id="A0A3D4S7D3"/>
<keyword evidence="2" id="KW-0805">Transcription regulation</keyword>
<dbReference type="Proteomes" id="UP000262195">
    <property type="component" value="Unassembled WGS sequence"/>
</dbReference>
<evidence type="ECO:0000259" key="5">
    <source>
        <dbReference type="PROSITE" id="PS50949"/>
    </source>
</evidence>
<dbReference type="InterPro" id="IPR000524">
    <property type="entry name" value="Tscrpt_reg_HTH_GntR"/>
</dbReference>
<dbReference type="GO" id="GO:0003677">
    <property type="term" value="F:DNA binding"/>
    <property type="evidence" value="ECO:0007669"/>
    <property type="project" value="UniProtKB-KW"/>
</dbReference>
<sequence>MKKYVHISSDIRNQILEGKYRSSDKLPSEKELCQLYDASKMTVKHALDILVAEGLIIKRRGSGTFVKDLSPTEIERITIANQFRGKTALNPNQTVTSKIYEFSVIRPDETIQEKLNIQADSFVYHIYRLRLLDNEPNVIEETYMPIDLIPGLTEKVLQQSIYEYIEIELGLKLQSAHRKITVRKASDFEASELHLLPNDPVAVAEQTGYLANGAAFEYSITVHRYDEFSAEMILTR</sequence>
<evidence type="ECO:0000256" key="4">
    <source>
        <dbReference type="ARBA" id="ARBA00023163"/>
    </source>
</evidence>
<protein>
    <submittedName>
        <fullName evidence="6">GntR family transcriptional regulator</fullName>
    </submittedName>
</protein>
<dbReference type="SMART" id="SM00345">
    <property type="entry name" value="HTH_GNTR"/>
    <property type="match status" value="1"/>
</dbReference>
<dbReference type="InterPro" id="IPR036388">
    <property type="entry name" value="WH-like_DNA-bd_sf"/>
</dbReference>
<organism evidence="6 7">
    <name type="scientific">Bavariicoccus seileri</name>
    <dbReference type="NCBI Taxonomy" id="549685"/>
    <lineage>
        <taxon>Bacteria</taxon>
        <taxon>Bacillati</taxon>
        <taxon>Bacillota</taxon>
        <taxon>Bacilli</taxon>
        <taxon>Lactobacillales</taxon>
        <taxon>Enterococcaceae</taxon>
        <taxon>Bavariicoccus</taxon>
    </lineage>
</organism>
<comment type="caution">
    <text evidence="6">The sequence shown here is derived from an EMBL/GenBank/DDBJ whole genome shotgun (WGS) entry which is preliminary data.</text>
</comment>
<dbReference type="Pfam" id="PF00392">
    <property type="entry name" value="GntR"/>
    <property type="match status" value="1"/>
</dbReference>
<dbReference type="InterPro" id="IPR036390">
    <property type="entry name" value="WH_DNA-bd_sf"/>
</dbReference>
<dbReference type="SUPFAM" id="SSF46785">
    <property type="entry name" value="Winged helix' DNA-binding domain"/>
    <property type="match status" value="1"/>
</dbReference>
<dbReference type="Gene3D" id="1.10.10.10">
    <property type="entry name" value="Winged helix-like DNA-binding domain superfamily/Winged helix DNA-binding domain"/>
    <property type="match status" value="1"/>
</dbReference>
<dbReference type="EMBL" id="DQHO01000026">
    <property type="protein sequence ID" value="HCS93861.1"/>
    <property type="molecule type" value="Genomic_DNA"/>
</dbReference>
<evidence type="ECO:0000256" key="1">
    <source>
        <dbReference type="ARBA" id="ARBA00022491"/>
    </source>
</evidence>
<dbReference type="PROSITE" id="PS50949">
    <property type="entry name" value="HTH_GNTR"/>
    <property type="match status" value="1"/>
</dbReference>
<dbReference type="PANTHER" id="PTHR44846">
    <property type="entry name" value="MANNOSYL-D-GLYCERATE TRANSPORT/METABOLISM SYSTEM REPRESSOR MNGR-RELATED"/>
    <property type="match status" value="1"/>
</dbReference>
<dbReference type="CDD" id="cd07377">
    <property type="entry name" value="WHTH_GntR"/>
    <property type="match status" value="1"/>
</dbReference>
<keyword evidence="3" id="KW-0238">DNA-binding</keyword>
<gene>
    <name evidence="6" type="ORF">DIW15_04045</name>
</gene>
<feature type="domain" description="HTH gntR-type" evidence="5">
    <location>
        <begin position="1"/>
        <end position="69"/>
    </location>
</feature>
<evidence type="ECO:0000313" key="7">
    <source>
        <dbReference type="Proteomes" id="UP000262195"/>
    </source>
</evidence>